<accession>A0AAD8Y638</accession>
<dbReference type="InterPro" id="IPR007065">
    <property type="entry name" value="HPP"/>
</dbReference>
<dbReference type="EMBL" id="JATAAI010000017">
    <property type="protein sequence ID" value="KAK1739795.1"/>
    <property type="molecule type" value="Genomic_DNA"/>
</dbReference>
<feature type="transmembrane region" description="Helical" evidence="1">
    <location>
        <begin position="455"/>
        <end position="475"/>
    </location>
</feature>
<sequence>MMPPNALDVKQHRRSLFIKRIPQEADYNSPNYNPSARDAFERLTVTTRLDYCSKNATDPGVGVAGALWSESNNSSVLSTGALAVVQSGVQTLSDKISDKLHLHISDPLNRSIRGMVLGQDNEQVSNRVLWRDINSLAEDPDQPYDERLQLFAKAGFALAAGISFNIRGFKGIVVFFANPHADMKKLSDNTNSKLIEFAAQFIGSAVAVRVPLQNAKLLQTRRPISNWKILRVKILAVIKFQRPIHVKNRGRSRSWGSPSLRRSDSFHMLRRAASVALINREESFKILSEATARLKSDVKKSVVDIQHQSKVKTIKWWQKVQGGHASIPPSFNNTQCLWTFTGVLSTHVVLSRLACFLARGGQYRLVIGPLGALTTLQYNLTAAPASQPRNAFFAQGIALCTCYLLHKFPGLDVYHRCTLAPTIVATLTARLGLIHPPAGATSVVFSIENYGIEEMILFLVGNLIAIVFAVTINNMSEKRQYPTTKWI</sequence>
<evidence type="ECO:0000259" key="2">
    <source>
        <dbReference type="Pfam" id="PF04982"/>
    </source>
</evidence>
<protein>
    <submittedName>
        <fullName evidence="3">HPP family transmembrane protein</fullName>
    </submittedName>
</protein>
<dbReference type="AlphaFoldDB" id="A0AAD8Y638"/>
<dbReference type="Proteomes" id="UP001224775">
    <property type="component" value="Unassembled WGS sequence"/>
</dbReference>
<dbReference type="Pfam" id="PF04982">
    <property type="entry name" value="TM_HPP"/>
    <property type="match status" value="1"/>
</dbReference>
<keyword evidence="4" id="KW-1185">Reference proteome</keyword>
<keyword evidence="1 3" id="KW-0812">Transmembrane</keyword>
<feature type="domain" description="HPP transmembrane region" evidence="2">
    <location>
        <begin position="329"/>
        <end position="482"/>
    </location>
</feature>
<gene>
    <name evidence="3" type="ORF">QTG54_009554</name>
</gene>
<name>A0AAD8Y638_9STRA</name>
<organism evidence="3 4">
    <name type="scientific">Skeletonema marinoi</name>
    <dbReference type="NCBI Taxonomy" id="267567"/>
    <lineage>
        <taxon>Eukaryota</taxon>
        <taxon>Sar</taxon>
        <taxon>Stramenopiles</taxon>
        <taxon>Ochrophyta</taxon>
        <taxon>Bacillariophyta</taxon>
        <taxon>Coscinodiscophyceae</taxon>
        <taxon>Thalassiosirophycidae</taxon>
        <taxon>Thalassiosirales</taxon>
        <taxon>Skeletonemataceae</taxon>
        <taxon>Skeletonema</taxon>
        <taxon>Skeletonema marinoi-dohrnii complex</taxon>
    </lineage>
</organism>
<evidence type="ECO:0000256" key="1">
    <source>
        <dbReference type="SAM" id="Phobius"/>
    </source>
</evidence>
<proteinExistence type="predicted"/>
<dbReference type="PANTHER" id="PTHR33741:SF5">
    <property type="entry name" value="TRANSMEMBRANE PROTEIN DDB_G0269096-RELATED"/>
    <property type="match status" value="1"/>
</dbReference>
<comment type="caution">
    <text evidence="3">The sequence shown here is derived from an EMBL/GenBank/DDBJ whole genome shotgun (WGS) entry which is preliminary data.</text>
</comment>
<keyword evidence="1" id="KW-1133">Transmembrane helix</keyword>
<dbReference type="PANTHER" id="PTHR33741">
    <property type="entry name" value="TRANSMEMBRANE PROTEIN DDB_G0269096-RELATED"/>
    <property type="match status" value="1"/>
</dbReference>
<evidence type="ECO:0000313" key="3">
    <source>
        <dbReference type="EMBL" id="KAK1739795.1"/>
    </source>
</evidence>
<dbReference type="InterPro" id="IPR058581">
    <property type="entry name" value="TM_HPP"/>
</dbReference>
<reference evidence="3" key="1">
    <citation type="submission" date="2023-06" db="EMBL/GenBank/DDBJ databases">
        <title>Survivors Of The Sea: Transcriptome response of Skeletonema marinoi to long-term dormancy.</title>
        <authorList>
            <person name="Pinder M.I.M."/>
            <person name="Kourtchenko O."/>
            <person name="Robertson E.K."/>
            <person name="Larsson T."/>
            <person name="Maumus F."/>
            <person name="Osuna-Cruz C.M."/>
            <person name="Vancaester E."/>
            <person name="Stenow R."/>
            <person name="Vandepoele K."/>
            <person name="Ploug H."/>
            <person name="Bruchert V."/>
            <person name="Godhe A."/>
            <person name="Topel M."/>
        </authorList>
    </citation>
    <scope>NUCLEOTIDE SEQUENCE</scope>
    <source>
        <strain evidence="3">R05AC</strain>
    </source>
</reference>
<evidence type="ECO:0000313" key="4">
    <source>
        <dbReference type="Proteomes" id="UP001224775"/>
    </source>
</evidence>
<keyword evidence="1" id="KW-0472">Membrane</keyword>